<dbReference type="PANTHER" id="PTHR43311">
    <property type="entry name" value="GLUTAMATE--TRNA LIGASE"/>
    <property type="match status" value="1"/>
</dbReference>
<dbReference type="InterPro" id="IPR000924">
    <property type="entry name" value="Glu/Gln-tRNA-synth"/>
</dbReference>
<evidence type="ECO:0000256" key="3">
    <source>
        <dbReference type="ARBA" id="ARBA00022598"/>
    </source>
</evidence>
<evidence type="ECO:0000256" key="6">
    <source>
        <dbReference type="ARBA" id="ARBA00022917"/>
    </source>
</evidence>
<keyword evidence="6 8" id="KW-0648">Protein biosynthesis</keyword>
<evidence type="ECO:0000256" key="1">
    <source>
        <dbReference type="ARBA" id="ARBA00007894"/>
    </source>
</evidence>
<dbReference type="Pfam" id="PF19269">
    <property type="entry name" value="Anticodon_2"/>
    <property type="match status" value="1"/>
</dbReference>
<dbReference type="GO" id="GO:0000049">
    <property type="term" value="F:tRNA binding"/>
    <property type="evidence" value="ECO:0007669"/>
    <property type="project" value="InterPro"/>
</dbReference>
<dbReference type="Gene3D" id="1.10.10.350">
    <property type="match status" value="1"/>
</dbReference>
<dbReference type="GO" id="GO:0005737">
    <property type="term" value="C:cytoplasm"/>
    <property type="evidence" value="ECO:0007669"/>
    <property type="project" value="UniProtKB-SubCell"/>
</dbReference>
<evidence type="ECO:0000259" key="9">
    <source>
        <dbReference type="Pfam" id="PF00749"/>
    </source>
</evidence>
<sequence length="445" mass="49565">MTIVTRFAPSPTGLLHVGNLRTALHNWLLAKKHGGRFLLRIDDTDSERSEETFVEAIREDLAWLGIEPDGEERQSDRFKLYDQAFDKLHEAGRVYPCYETAQELELKRKIQLGRGLPPIYDRAALELTDEDRASKAAVGEEPHWRFKLDHDAPIAWDDGIRGPVKFDPAQLSDPVIRRGDGSWLYMLPSAVDDIEMGITDVLRGEDHVSNTAAQVQMFEALGAEPPRFAHEALLVGKEGKLSKRLGSLSARALREQGLEPEALLSLLARLGTSLPVEAIVEREVLIEGFDLSTFGRAPAKFDEAELDRLNAQIVHRLPFAQVAGRVPDGMDEAGWEAIRPNLTRVDEAGEWWAVVTGTVVPPAFNEQTRFYMSQAANALKAIEWDENPWHVLTSTLKETTGRKGKELFLPLRQALTGREHGPDMGALLPLIGRETALERLEAAAA</sequence>
<dbReference type="SUPFAM" id="SSF52374">
    <property type="entry name" value="Nucleotidylyl transferase"/>
    <property type="match status" value="1"/>
</dbReference>
<keyword evidence="5 8" id="KW-0067">ATP-binding</keyword>
<dbReference type="RefSeq" id="WP_160617728.1">
    <property type="nucleotide sequence ID" value="NZ_WTYR01000001.1"/>
</dbReference>
<protein>
    <recommendedName>
        <fullName evidence="8">Glutamate--tRNA ligase</fullName>
        <ecNumber evidence="8">6.1.1.17</ecNumber>
    </recommendedName>
    <alternativeName>
        <fullName evidence="8">Glutamyl-tRNA synthetase</fullName>
        <shortName evidence="8">GluRS</shortName>
    </alternativeName>
</protein>
<dbReference type="EC" id="6.1.1.17" evidence="8"/>
<dbReference type="InterPro" id="IPR004527">
    <property type="entry name" value="Glu-tRNA-ligase_bac/mito"/>
</dbReference>
<dbReference type="CDD" id="cd00808">
    <property type="entry name" value="GluRS_core"/>
    <property type="match status" value="1"/>
</dbReference>
<evidence type="ECO:0000256" key="8">
    <source>
        <dbReference type="HAMAP-Rule" id="MF_00022"/>
    </source>
</evidence>
<dbReference type="InterPro" id="IPR020058">
    <property type="entry name" value="Glu/Gln-tRNA-synth_Ib_cat-dom"/>
</dbReference>
<dbReference type="SUPFAM" id="SSF48163">
    <property type="entry name" value="An anticodon-binding domain of class I aminoacyl-tRNA synthetases"/>
    <property type="match status" value="1"/>
</dbReference>
<proteinExistence type="inferred from homology"/>
<feature type="domain" description="Aminoacyl-tRNA synthetase class I anticodon-binding" evidence="10">
    <location>
        <begin position="365"/>
        <end position="443"/>
    </location>
</feature>
<evidence type="ECO:0000313" key="12">
    <source>
        <dbReference type="Proteomes" id="UP000429229"/>
    </source>
</evidence>
<dbReference type="Pfam" id="PF00749">
    <property type="entry name" value="tRNA-synt_1c"/>
    <property type="match status" value="1"/>
</dbReference>
<keyword evidence="7 8" id="KW-0030">Aminoacyl-tRNA synthetase</keyword>
<dbReference type="InterPro" id="IPR014729">
    <property type="entry name" value="Rossmann-like_a/b/a_fold"/>
</dbReference>
<keyword evidence="3 8" id="KW-0436">Ligase</keyword>
<keyword evidence="12" id="KW-1185">Reference proteome</keyword>
<evidence type="ECO:0000256" key="2">
    <source>
        <dbReference type="ARBA" id="ARBA00022490"/>
    </source>
</evidence>
<evidence type="ECO:0000259" key="10">
    <source>
        <dbReference type="Pfam" id="PF19269"/>
    </source>
</evidence>
<dbReference type="EMBL" id="WTYR01000001">
    <property type="protein sequence ID" value="MXP11170.1"/>
    <property type="molecule type" value="Genomic_DNA"/>
</dbReference>
<feature type="domain" description="Glutamyl/glutaminyl-tRNA synthetase class Ib catalytic" evidence="9">
    <location>
        <begin position="3"/>
        <end position="307"/>
    </location>
</feature>
<comment type="function">
    <text evidence="8">Catalyzes the attachment of glutamate to tRNA(Glu) in a two-step reaction: glutamate is first activated by ATP to form Glu-AMP and then transferred to the acceptor end of tRNA(Glu).</text>
</comment>
<dbReference type="OrthoDB" id="9807503at2"/>
<dbReference type="GO" id="GO:0004818">
    <property type="term" value="F:glutamate-tRNA ligase activity"/>
    <property type="evidence" value="ECO:0007669"/>
    <property type="project" value="UniProtKB-UniRule"/>
</dbReference>
<keyword evidence="4 8" id="KW-0547">Nucleotide-binding</keyword>
<evidence type="ECO:0000256" key="4">
    <source>
        <dbReference type="ARBA" id="ARBA00022741"/>
    </source>
</evidence>
<feature type="binding site" evidence="8">
    <location>
        <position position="243"/>
    </location>
    <ligand>
        <name>ATP</name>
        <dbReference type="ChEBI" id="CHEBI:30616"/>
    </ligand>
</feature>
<dbReference type="InterPro" id="IPR049940">
    <property type="entry name" value="GluQ/Sye"/>
</dbReference>
<comment type="subunit">
    <text evidence="8">Monomer.</text>
</comment>
<comment type="caution">
    <text evidence="8">Lacks conserved residue(s) required for the propagation of feature annotation.</text>
</comment>
<accession>A0A6I4U5A8</accession>
<comment type="caution">
    <text evidence="11">The sequence shown here is derived from an EMBL/GenBank/DDBJ whole genome shotgun (WGS) entry which is preliminary data.</text>
</comment>
<dbReference type="GO" id="GO:0008270">
    <property type="term" value="F:zinc ion binding"/>
    <property type="evidence" value="ECO:0007669"/>
    <property type="project" value="InterPro"/>
</dbReference>
<evidence type="ECO:0000256" key="5">
    <source>
        <dbReference type="ARBA" id="ARBA00022840"/>
    </source>
</evidence>
<reference evidence="11 12" key="1">
    <citation type="submission" date="2019-12" db="EMBL/GenBank/DDBJ databases">
        <title>Genomic-based taxomic classification of the family Erythrobacteraceae.</title>
        <authorList>
            <person name="Xu L."/>
        </authorList>
    </citation>
    <scope>NUCLEOTIDE SEQUENCE [LARGE SCALE GENOMIC DNA]</scope>
    <source>
        <strain evidence="11 12">LMG 29519</strain>
    </source>
</reference>
<name>A0A6I4U5A8_9SPHN</name>
<dbReference type="Gene3D" id="3.40.50.620">
    <property type="entry name" value="HUPs"/>
    <property type="match status" value="1"/>
</dbReference>
<evidence type="ECO:0000256" key="7">
    <source>
        <dbReference type="ARBA" id="ARBA00023146"/>
    </source>
</evidence>
<feature type="short sequence motif" description="'KMSKS' region" evidence="8">
    <location>
        <begin position="240"/>
        <end position="244"/>
    </location>
</feature>
<dbReference type="Proteomes" id="UP000429229">
    <property type="component" value="Unassembled WGS sequence"/>
</dbReference>
<organism evidence="11 12">
    <name type="scientific">Alteriqipengyuania halimionae</name>
    <dbReference type="NCBI Taxonomy" id="1926630"/>
    <lineage>
        <taxon>Bacteria</taxon>
        <taxon>Pseudomonadati</taxon>
        <taxon>Pseudomonadota</taxon>
        <taxon>Alphaproteobacteria</taxon>
        <taxon>Sphingomonadales</taxon>
        <taxon>Erythrobacteraceae</taxon>
        <taxon>Alteriqipengyuania</taxon>
    </lineage>
</organism>
<dbReference type="InterPro" id="IPR045462">
    <property type="entry name" value="aa-tRNA-synth_I_cd-bd"/>
</dbReference>
<keyword evidence="2 8" id="KW-0963">Cytoplasm</keyword>
<dbReference type="GO" id="GO:0006424">
    <property type="term" value="P:glutamyl-tRNA aminoacylation"/>
    <property type="evidence" value="ECO:0007669"/>
    <property type="project" value="UniProtKB-UniRule"/>
</dbReference>
<dbReference type="AlphaFoldDB" id="A0A6I4U5A8"/>
<dbReference type="PRINTS" id="PR00987">
    <property type="entry name" value="TRNASYNTHGLU"/>
</dbReference>
<dbReference type="NCBIfam" id="TIGR00464">
    <property type="entry name" value="gltX_bact"/>
    <property type="match status" value="1"/>
</dbReference>
<comment type="subcellular location">
    <subcellularLocation>
        <location evidence="8">Cytoplasm</location>
    </subcellularLocation>
</comment>
<dbReference type="InterPro" id="IPR033910">
    <property type="entry name" value="GluRS_core"/>
</dbReference>
<gene>
    <name evidence="8" type="primary">gltX</name>
    <name evidence="11" type="ORF">GRI68_13355</name>
</gene>
<dbReference type="InterPro" id="IPR008925">
    <property type="entry name" value="aa_tRNA-synth_I_cd-bd_sf"/>
</dbReference>
<evidence type="ECO:0000313" key="11">
    <source>
        <dbReference type="EMBL" id="MXP11170.1"/>
    </source>
</evidence>
<dbReference type="GO" id="GO:0005524">
    <property type="term" value="F:ATP binding"/>
    <property type="evidence" value="ECO:0007669"/>
    <property type="project" value="UniProtKB-UniRule"/>
</dbReference>
<comment type="catalytic activity">
    <reaction evidence="8">
        <text>tRNA(Glu) + L-glutamate + ATP = L-glutamyl-tRNA(Glu) + AMP + diphosphate</text>
        <dbReference type="Rhea" id="RHEA:23540"/>
        <dbReference type="Rhea" id="RHEA-COMP:9663"/>
        <dbReference type="Rhea" id="RHEA-COMP:9680"/>
        <dbReference type="ChEBI" id="CHEBI:29985"/>
        <dbReference type="ChEBI" id="CHEBI:30616"/>
        <dbReference type="ChEBI" id="CHEBI:33019"/>
        <dbReference type="ChEBI" id="CHEBI:78442"/>
        <dbReference type="ChEBI" id="CHEBI:78520"/>
        <dbReference type="ChEBI" id="CHEBI:456215"/>
        <dbReference type="EC" id="6.1.1.17"/>
    </reaction>
</comment>
<dbReference type="PANTHER" id="PTHR43311:SF2">
    <property type="entry name" value="GLUTAMATE--TRNA LIGASE, MITOCHONDRIAL-RELATED"/>
    <property type="match status" value="1"/>
</dbReference>
<dbReference type="InterPro" id="IPR020751">
    <property type="entry name" value="aa-tRNA-synth_I_codon-bd_sub2"/>
</dbReference>
<dbReference type="InterPro" id="IPR001412">
    <property type="entry name" value="aa-tRNA-synth_I_CS"/>
</dbReference>
<dbReference type="HAMAP" id="MF_00022">
    <property type="entry name" value="Glu_tRNA_synth_type1"/>
    <property type="match status" value="1"/>
</dbReference>
<dbReference type="PROSITE" id="PS00178">
    <property type="entry name" value="AA_TRNA_LIGASE_I"/>
    <property type="match status" value="1"/>
</dbReference>
<feature type="short sequence motif" description="'HIGH' region" evidence="8">
    <location>
        <begin position="9"/>
        <end position="19"/>
    </location>
</feature>
<comment type="similarity">
    <text evidence="1 8">Belongs to the class-I aminoacyl-tRNA synthetase family. Glutamate--tRNA ligase type 1 subfamily.</text>
</comment>